<evidence type="ECO:0000256" key="4">
    <source>
        <dbReference type="ARBA" id="ARBA00023002"/>
    </source>
</evidence>
<name>A0ABV1UJ93_9ACTN</name>
<gene>
    <name evidence="9" type="ORF">ABT272_39735</name>
</gene>
<keyword evidence="3 7" id="KW-0479">Metal-binding</keyword>
<dbReference type="PRINTS" id="PR00682">
    <property type="entry name" value="IPNSYNTHASE"/>
</dbReference>
<protein>
    <submittedName>
        <fullName evidence="9">2OG-Fe(II) oxygenase family protein</fullName>
    </submittedName>
</protein>
<dbReference type="PANTHER" id="PTHR10209">
    <property type="entry name" value="OXIDOREDUCTASE, 2OG-FE II OXYGENASE FAMILY PROTEIN"/>
    <property type="match status" value="1"/>
</dbReference>
<comment type="pathway">
    <text evidence="1">Antibiotic biosynthesis.</text>
</comment>
<keyword evidence="10" id="KW-1185">Reference proteome</keyword>
<evidence type="ECO:0000313" key="10">
    <source>
        <dbReference type="Proteomes" id="UP001470023"/>
    </source>
</evidence>
<dbReference type="InterPro" id="IPR027443">
    <property type="entry name" value="IPNS-like_sf"/>
</dbReference>
<dbReference type="Pfam" id="PF14226">
    <property type="entry name" value="DIOX_N"/>
    <property type="match status" value="1"/>
</dbReference>
<keyword evidence="5 7" id="KW-0408">Iron</keyword>
<dbReference type="EMBL" id="JBEPAZ010000069">
    <property type="protein sequence ID" value="MER6433795.1"/>
    <property type="molecule type" value="Genomic_DNA"/>
</dbReference>
<reference evidence="9 10" key="1">
    <citation type="submission" date="2024-06" db="EMBL/GenBank/DDBJ databases">
        <title>The Natural Products Discovery Center: Release of the First 8490 Sequenced Strains for Exploring Actinobacteria Biosynthetic Diversity.</title>
        <authorList>
            <person name="Kalkreuter E."/>
            <person name="Kautsar S.A."/>
            <person name="Yang D."/>
            <person name="Bader C.D."/>
            <person name="Teijaro C.N."/>
            <person name="Fluegel L."/>
            <person name="Davis C.M."/>
            <person name="Simpson J.R."/>
            <person name="Lauterbach L."/>
            <person name="Steele A.D."/>
            <person name="Gui C."/>
            <person name="Meng S."/>
            <person name="Li G."/>
            <person name="Viehrig K."/>
            <person name="Ye F."/>
            <person name="Su P."/>
            <person name="Kiefer A.F."/>
            <person name="Nichols A."/>
            <person name="Cepeda A.J."/>
            <person name="Yan W."/>
            <person name="Fan B."/>
            <person name="Jiang Y."/>
            <person name="Adhikari A."/>
            <person name="Zheng C.-J."/>
            <person name="Schuster L."/>
            <person name="Cowan T.M."/>
            <person name="Smanski M.J."/>
            <person name="Chevrette M.G."/>
            <person name="De Carvalho L.P.S."/>
            <person name="Shen B."/>
        </authorList>
    </citation>
    <scope>NUCLEOTIDE SEQUENCE [LARGE SCALE GENOMIC DNA]</scope>
    <source>
        <strain evidence="9 10">NPDC001166</strain>
    </source>
</reference>
<dbReference type="PROSITE" id="PS51471">
    <property type="entry name" value="FE2OG_OXY"/>
    <property type="match status" value="1"/>
</dbReference>
<evidence type="ECO:0000256" key="5">
    <source>
        <dbReference type="ARBA" id="ARBA00023004"/>
    </source>
</evidence>
<evidence type="ECO:0000259" key="8">
    <source>
        <dbReference type="PROSITE" id="PS51471"/>
    </source>
</evidence>
<evidence type="ECO:0000256" key="6">
    <source>
        <dbReference type="ARBA" id="ARBA00023194"/>
    </source>
</evidence>
<keyword evidence="4 7" id="KW-0560">Oxidoreductase</keyword>
<proteinExistence type="inferred from homology"/>
<dbReference type="SUPFAM" id="SSF51197">
    <property type="entry name" value="Clavaminate synthase-like"/>
    <property type="match status" value="1"/>
</dbReference>
<dbReference type="Proteomes" id="UP001470023">
    <property type="component" value="Unassembled WGS sequence"/>
</dbReference>
<organism evidence="9 10">
    <name type="scientific">Streptomyces sp. 900105245</name>
    <dbReference type="NCBI Taxonomy" id="3154379"/>
    <lineage>
        <taxon>Bacteria</taxon>
        <taxon>Bacillati</taxon>
        <taxon>Actinomycetota</taxon>
        <taxon>Actinomycetes</taxon>
        <taxon>Kitasatosporales</taxon>
        <taxon>Streptomycetaceae</taxon>
        <taxon>Streptomyces</taxon>
    </lineage>
</organism>
<dbReference type="InterPro" id="IPR044861">
    <property type="entry name" value="IPNS-like_FE2OG_OXY"/>
</dbReference>
<comment type="caution">
    <text evidence="9">The sequence shown here is derived from an EMBL/GenBank/DDBJ whole genome shotgun (WGS) entry which is preliminary data.</text>
</comment>
<keyword evidence="6" id="KW-0045">Antibiotic biosynthesis</keyword>
<dbReference type="InterPro" id="IPR026992">
    <property type="entry name" value="DIOX_N"/>
</dbReference>
<dbReference type="InterPro" id="IPR005123">
    <property type="entry name" value="Oxoglu/Fe-dep_dioxygenase_dom"/>
</dbReference>
<evidence type="ECO:0000313" key="9">
    <source>
        <dbReference type="EMBL" id="MER6433795.1"/>
    </source>
</evidence>
<evidence type="ECO:0000256" key="1">
    <source>
        <dbReference type="ARBA" id="ARBA00004792"/>
    </source>
</evidence>
<dbReference type="Gene3D" id="2.60.120.330">
    <property type="entry name" value="B-lactam Antibiotic, Isopenicillin N Synthase, Chain"/>
    <property type="match status" value="1"/>
</dbReference>
<evidence type="ECO:0000256" key="2">
    <source>
        <dbReference type="ARBA" id="ARBA00008056"/>
    </source>
</evidence>
<dbReference type="RefSeq" id="WP_352065807.1">
    <property type="nucleotide sequence ID" value="NZ_JBEPAZ010000069.1"/>
</dbReference>
<accession>A0ABV1UJ93</accession>
<feature type="domain" description="Fe2OG dioxygenase" evidence="8">
    <location>
        <begin position="174"/>
        <end position="274"/>
    </location>
</feature>
<sequence length="313" mass="34026">MSFSEIPIVDISGWFAGGAEAREVARRVNRTCADVGFLYLAGHAIPDRVTQGVFSAAERFFSLPTCRKMELDFALTGRHRGYVPPAAEATDPTTEGDCKEAFNMGLVIDPGTAPPAIAAHMGAPNLWPVDLPGFREQVTEYFDAVLKLSHVIFDIFAVGLGLSPGQFAEDLKRPIAHMRLLRYPPKTAESPGIGIGAHCDYEMLTILAQDGVGGLEVRNEDGEWIPAPPVPGTFVVNIGELLARWTNGIYTATPHRVINTAGTDRYSVPFFFASGYQSVITPLDTCVSAERPARFTPVNAGSYLLQRLHENYG</sequence>
<evidence type="ECO:0000256" key="3">
    <source>
        <dbReference type="ARBA" id="ARBA00022723"/>
    </source>
</evidence>
<evidence type="ECO:0000256" key="7">
    <source>
        <dbReference type="RuleBase" id="RU003682"/>
    </source>
</evidence>
<dbReference type="PANTHER" id="PTHR10209:SF881">
    <property type="entry name" value="FI07970P-RELATED"/>
    <property type="match status" value="1"/>
</dbReference>
<comment type="similarity">
    <text evidence="2 7">Belongs to the iron/ascorbate-dependent oxidoreductase family.</text>
</comment>
<dbReference type="Pfam" id="PF03171">
    <property type="entry name" value="2OG-FeII_Oxy"/>
    <property type="match status" value="1"/>
</dbReference>